<feature type="region of interest" description="Disordered" evidence="1">
    <location>
        <begin position="1"/>
        <end position="171"/>
    </location>
</feature>
<evidence type="ECO:0000256" key="1">
    <source>
        <dbReference type="SAM" id="MobiDB-lite"/>
    </source>
</evidence>
<accession>A0A2T6ZIT3</accession>
<name>A0A2T6ZIT3_TUBBO</name>
<feature type="compositionally biased region" description="Acidic residues" evidence="1">
    <location>
        <begin position="36"/>
        <end position="45"/>
    </location>
</feature>
<sequence>MAGVERGKRRAQRAGGSEDTDGGAGSSLARPKRENGDDDDDDEEMGNAPNASTSTATAPKAATHPSTPRENANVAPSPYSAPTPRAEETADAPNAALNTVTPSEAPRRGPGRPKKPPAHSPTEQPGVPTLLKKHPPQNSHEEVNPTPPKRPRTSRAHPPPPWIAPRPLEPTSAPSATLGLILETRIPPSEKMKIIYASDTPTLALFLEKVRKKFHLSSEAQILSVEVEIAGGKTYVVDLEDGRDWLAVQEIARTAGTSAVGIVVEI</sequence>
<protein>
    <submittedName>
        <fullName evidence="2">Uncharacterized protein</fullName>
    </submittedName>
</protein>
<reference evidence="2 3" key="1">
    <citation type="submission" date="2017-04" db="EMBL/GenBank/DDBJ databases">
        <title>Draft genome sequence of Tuber borchii Vittad., a whitish edible truffle.</title>
        <authorList>
            <consortium name="DOE Joint Genome Institute"/>
            <person name="Murat C."/>
            <person name="Kuo A."/>
            <person name="Barry K.W."/>
            <person name="Clum A."/>
            <person name="Dockter R.B."/>
            <person name="Fauchery L."/>
            <person name="Iotti M."/>
            <person name="Kohler A."/>
            <person name="Labutti K."/>
            <person name="Lindquist E.A."/>
            <person name="Lipzen A."/>
            <person name="Ohm R.A."/>
            <person name="Wang M."/>
            <person name="Grigoriev I.V."/>
            <person name="Zambonelli A."/>
            <person name="Martin F.M."/>
        </authorList>
    </citation>
    <scope>NUCLEOTIDE SEQUENCE [LARGE SCALE GENOMIC DNA]</scope>
    <source>
        <strain evidence="2 3">Tbo3840</strain>
    </source>
</reference>
<keyword evidence="3" id="KW-1185">Reference proteome</keyword>
<feature type="compositionally biased region" description="Low complexity" evidence="1">
    <location>
        <begin position="48"/>
        <end position="68"/>
    </location>
</feature>
<dbReference type="EMBL" id="NESQ01000237">
    <property type="protein sequence ID" value="PUU75324.1"/>
    <property type="molecule type" value="Genomic_DNA"/>
</dbReference>
<evidence type="ECO:0000313" key="3">
    <source>
        <dbReference type="Proteomes" id="UP000244722"/>
    </source>
</evidence>
<dbReference type="Proteomes" id="UP000244722">
    <property type="component" value="Unassembled WGS sequence"/>
</dbReference>
<gene>
    <name evidence="2" type="ORF">B9Z19DRAFT_1090612</name>
</gene>
<organism evidence="2 3">
    <name type="scientific">Tuber borchii</name>
    <name type="common">White truffle</name>
    <dbReference type="NCBI Taxonomy" id="42251"/>
    <lineage>
        <taxon>Eukaryota</taxon>
        <taxon>Fungi</taxon>
        <taxon>Dikarya</taxon>
        <taxon>Ascomycota</taxon>
        <taxon>Pezizomycotina</taxon>
        <taxon>Pezizomycetes</taxon>
        <taxon>Pezizales</taxon>
        <taxon>Tuberaceae</taxon>
        <taxon>Tuber</taxon>
    </lineage>
</organism>
<evidence type="ECO:0000313" key="2">
    <source>
        <dbReference type="EMBL" id="PUU75324.1"/>
    </source>
</evidence>
<dbReference type="AlphaFoldDB" id="A0A2T6ZIT3"/>
<comment type="caution">
    <text evidence="2">The sequence shown here is derived from an EMBL/GenBank/DDBJ whole genome shotgun (WGS) entry which is preliminary data.</text>
</comment>
<feature type="compositionally biased region" description="Pro residues" evidence="1">
    <location>
        <begin position="157"/>
        <end position="168"/>
    </location>
</feature>
<dbReference type="OrthoDB" id="5333233at2759"/>
<proteinExistence type="predicted"/>